<dbReference type="Proteomes" id="UP001652600">
    <property type="component" value="Chromosome 8"/>
</dbReference>
<evidence type="ECO:0000256" key="3">
    <source>
        <dbReference type="ARBA" id="ARBA00022963"/>
    </source>
</evidence>
<dbReference type="InterPro" id="IPR001087">
    <property type="entry name" value="GDSL"/>
</dbReference>
<keyword evidence="5" id="KW-0732">Signal</keyword>
<feature type="chain" id="PRO_5046214440" evidence="5">
    <location>
        <begin position="26"/>
        <end position="194"/>
    </location>
</feature>
<keyword evidence="4" id="KW-0443">Lipid metabolism</keyword>
<evidence type="ECO:0000313" key="6">
    <source>
        <dbReference type="Proteomes" id="UP001652600"/>
    </source>
</evidence>
<evidence type="ECO:0000256" key="1">
    <source>
        <dbReference type="ARBA" id="ARBA00008668"/>
    </source>
</evidence>
<name>A0ABM3L4V8_CUCME</name>
<gene>
    <name evidence="7" type="primary">LOC103500972</name>
</gene>
<dbReference type="RefSeq" id="XP_050945057.1">
    <property type="nucleotide sequence ID" value="XM_051089100.1"/>
</dbReference>
<evidence type="ECO:0000313" key="7">
    <source>
        <dbReference type="RefSeq" id="XP_050945057.1"/>
    </source>
</evidence>
<evidence type="ECO:0000256" key="4">
    <source>
        <dbReference type="ARBA" id="ARBA00023098"/>
    </source>
</evidence>
<dbReference type="GeneID" id="103500972"/>
<reference evidence="7" key="1">
    <citation type="submission" date="2025-08" db="UniProtKB">
        <authorList>
            <consortium name="RefSeq"/>
        </authorList>
    </citation>
    <scope>IDENTIFICATION</scope>
    <source>
        <tissue evidence="7">Stem</tissue>
    </source>
</reference>
<dbReference type="Pfam" id="PF00657">
    <property type="entry name" value="Lipase_GDSL"/>
    <property type="match status" value="1"/>
</dbReference>
<organism evidence="6 7">
    <name type="scientific">Cucumis melo</name>
    <name type="common">Muskmelon</name>
    <dbReference type="NCBI Taxonomy" id="3656"/>
    <lineage>
        <taxon>Eukaryota</taxon>
        <taxon>Viridiplantae</taxon>
        <taxon>Streptophyta</taxon>
        <taxon>Embryophyta</taxon>
        <taxon>Tracheophyta</taxon>
        <taxon>Spermatophyta</taxon>
        <taxon>Magnoliopsida</taxon>
        <taxon>eudicotyledons</taxon>
        <taxon>Gunneridae</taxon>
        <taxon>Pentapetalae</taxon>
        <taxon>rosids</taxon>
        <taxon>fabids</taxon>
        <taxon>Cucurbitales</taxon>
        <taxon>Cucurbitaceae</taxon>
        <taxon>Benincaseae</taxon>
        <taxon>Cucumis</taxon>
    </lineage>
</organism>
<dbReference type="Gene3D" id="3.40.50.1110">
    <property type="entry name" value="SGNH hydrolase"/>
    <property type="match status" value="1"/>
</dbReference>
<accession>A0ABM3L4V8</accession>
<feature type="signal peptide" evidence="5">
    <location>
        <begin position="1"/>
        <end position="25"/>
    </location>
</feature>
<dbReference type="InterPro" id="IPR036514">
    <property type="entry name" value="SGNH_hydro_sf"/>
</dbReference>
<evidence type="ECO:0000256" key="2">
    <source>
        <dbReference type="ARBA" id="ARBA00022801"/>
    </source>
</evidence>
<comment type="similarity">
    <text evidence="1">Belongs to the 'GDSL' lipolytic enzyme family.</text>
</comment>
<evidence type="ECO:0000256" key="5">
    <source>
        <dbReference type="SAM" id="SignalP"/>
    </source>
</evidence>
<keyword evidence="2" id="KW-0378">Hydrolase</keyword>
<proteinExistence type="inferred from homology"/>
<keyword evidence="3" id="KW-0442">Lipid degradation</keyword>
<keyword evidence="6" id="KW-1185">Reference proteome</keyword>
<dbReference type="PANTHER" id="PTHR46020">
    <property type="entry name" value="OSJNBB0059K02.9 PROTEIN"/>
    <property type="match status" value="1"/>
</dbReference>
<sequence>MDFNLKLLFTFFFFTVSLFSGQGSAGGYYSNRHHRSHRLRATKLFVFGDSYVDTGNILVPFSSAQQFPYGITFPGKPSGRFSDGRVLTDFAGKHLGVKSPIPFSIRNEVGEERLKESGINFAFGGTGVFDTSVPLPNMTTQIDLFEQLRHAESGLSNRDVHLSVALVSVSGNDYSFYLATNGSAQAVAVAELGY</sequence>
<dbReference type="PANTHER" id="PTHR46020:SF32">
    <property type="entry name" value="GDSL ESTERASE_LIPASE"/>
    <property type="match status" value="1"/>
</dbReference>
<protein>
    <submittedName>
        <fullName evidence="7">GDSL esterase/lipase At5g03610-like isoform X2</fullName>
    </submittedName>
</protein>